<reference evidence="3" key="1">
    <citation type="journal article" date="2019" name="Int. J. Syst. Evol. Microbiol.">
        <title>The Global Catalogue of Microorganisms (GCM) 10K type strain sequencing project: providing services to taxonomists for standard genome sequencing and annotation.</title>
        <authorList>
            <consortium name="The Broad Institute Genomics Platform"/>
            <consortium name="The Broad Institute Genome Sequencing Center for Infectious Disease"/>
            <person name="Wu L."/>
            <person name="Ma J."/>
        </authorList>
    </citation>
    <scope>NUCLEOTIDE SEQUENCE [LARGE SCALE GENOMIC DNA]</scope>
    <source>
        <strain evidence="3">CCUG 63418</strain>
    </source>
</reference>
<feature type="chain" id="PRO_5046518546" evidence="1">
    <location>
        <begin position="20"/>
        <end position="266"/>
    </location>
</feature>
<proteinExistence type="predicted"/>
<dbReference type="Proteomes" id="UP001596958">
    <property type="component" value="Unassembled WGS sequence"/>
</dbReference>
<keyword evidence="3" id="KW-1185">Reference proteome</keyword>
<evidence type="ECO:0000313" key="3">
    <source>
        <dbReference type="Proteomes" id="UP001596958"/>
    </source>
</evidence>
<feature type="signal peptide" evidence="1">
    <location>
        <begin position="1"/>
        <end position="19"/>
    </location>
</feature>
<protein>
    <submittedName>
        <fullName evidence="2">Uncharacterized protein</fullName>
    </submittedName>
</protein>
<dbReference type="EMBL" id="JBHTHU010000001">
    <property type="protein sequence ID" value="MFD0748522.1"/>
    <property type="molecule type" value="Genomic_DNA"/>
</dbReference>
<evidence type="ECO:0000313" key="2">
    <source>
        <dbReference type="EMBL" id="MFD0748522.1"/>
    </source>
</evidence>
<name>A0ABW2YQ53_9SPHI</name>
<accession>A0ABW2YQ53</accession>
<organism evidence="2 3">
    <name type="scientific">Mucilaginibacter calamicampi</name>
    <dbReference type="NCBI Taxonomy" id="1302352"/>
    <lineage>
        <taxon>Bacteria</taxon>
        <taxon>Pseudomonadati</taxon>
        <taxon>Bacteroidota</taxon>
        <taxon>Sphingobacteriia</taxon>
        <taxon>Sphingobacteriales</taxon>
        <taxon>Sphingobacteriaceae</taxon>
        <taxon>Mucilaginibacter</taxon>
    </lineage>
</organism>
<keyword evidence="1" id="KW-0732">Signal</keyword>
<evidence type="ECO:0000256" key="1">
    <source>
        <dbReference type="SAM" id="SignalP"/>
    </source>
</evidence>
<dbReference type="RefSeq" id="WP_377095846.1">
    <property type="nucleotide sequence ID" value="NZ_JBHTHU010000001.1"/>
</dbReference>
<gene>
    <name evidence="2" type="ORF">ACFQZS_00105</name>
</gene>
<dbReference type="SUPFAM" id="SSF49344">
    <property type="entry name" value="CBD9-like"/>
    <property type="match status" value="1"/>
</dbReference>
<comment type="caution">
    <text evidence="2">The sequence shown here is derived from an EMBL/GenBank/DDBJ whole genome shotgun (WGS) entry which is preliminary data.</text>
</comment>
<sequence>MKKIALLLVTVITVFNTYAQKLPTTQQISLRAPDDIKIDGKTTEWGKLQAYNPPTEINYTIANDDKKLYLVVQVSGGLITNIANGGIRLAIQKNGGRNDTGAPFIKYPYLEKAKRLPINPRDFNGAADTIVAKYNKQLTTNAKWIYTNGLNGVDSLLSVYNDRGVAAAGYFNSDMKYTLEMAVDLSLFGLSVENASKFSYHIIANAEPNKYSMAVYMDYIKNVFERNSQVFSLTREDSDRALENLRVADGRFNASTDFWGEYTLAK</sequence>